<comment type="caution">
    <text evidence="1">The sequence shown here is derived from an EMBL/GenBank/DDBJ whole genome shotgun (WGS) entry which is preliminary data.</text>
</comment>
<organism evidence="1 2">
    <name type="scientific">Adiantum capillus-veneris</name>
    <name type="common">Maidenhair fern</name>
    <dbReference type="NCBI Taxonomy" id="13818"/>
    <lineage>
        <taxon>Eukaryota</taxon>
        <taxon>Viridiplantae</taxon>
        <taxon>Streptophyta</taxon>
        <taxon>Embryophyta</taxon>
        <taxon>Tracheophyta</taxon>
        <taxon>Polypodiopsida</taxon>
        <taxon>Polypodiidae</taxon>
        <taxon>Polypodiales</taxon>
        <taxon>Pteridineae</taxon>
        <taxon>Pteridaceae</taxon>
        <taxon>Vittarioideae</taxon>
        <taxon>Adiantum</taxon>
    </lineage>
</organism>
<evidence type="ECO:0000313" key="1">
    <source>
        <dbReference type="EMBL" id="KAI5078523.1"/>
    </source>
</evidence>
<dbReference type="AlphaFoldDB" id="A0A9D4V2L6"/>
<accession>A0A9D4V2L6</accession>
<dbReference type="EMBL" id="JABFUD020000006">
    <property type="protein sequence ID" value="KAI5078523.1"/>
    <property type="molecule type" value="Genomic_DNA"/>
</dbReference>
<reference evidence="1" key="1">
    <citation type="submission" date="2021-01" db="EMBL/GenBank/DDBJ databases">
        <title>Adiantum capillus-veneris genome.</title>
        <authorList>
            <person name="Fang Y."/>
            <person name="Liao Q."/>
        </authorList>
    </citation>
    <scope>NUCLEOTIDE SEQUENCE</scope>
    <source>
        <strain evidence="1">H3</strain>
        <tissue evidence="1">Leaf</tissue>
    </source>
</reference>
<protein>
    <submittedName>
        <fullName evidence="1">Uncharacterized protein</fullName>
    </submittedName>
</protein>
<gene>
    <name evidence="1" type="ORF">GOP47_0006194</name>
</gene>
<keyword evidence="2" id="KW-1185">Reference proteome</keyword>
<dbReference type="Proteomes" id="UP000886520">
    <property type="component" value="Chromosome 6"/>
</dbReference>
<evidence type="ECO:0000313" key="2">
    <source>
        <dbReference type="Proteomes" id="UP000886520"/>
    </source>
</evidence>
<proteinExistence type="predicted"/>
<name>A0A9D4V2L6_ADICA</name>
<sequence>MCAKSLGTVGDFGVVSLIPISDVICAHPDDFCSALAISGESNLDVVTVQAVSTGDSFHDEDSSKRYYVQR</sequence>